<sequence length="191" mass="21162">MKKIMLMKLVLIFSIITFTSCTDSDENINYNQNDLIGEWKLTNYKYDGNLEISGGPITIPKTSFVGEGININATTAFTENPNKTNASGSYDIKTTSTTSGQTHTETFKVENITSEADWELNNNILTIKNGELIKANLPDQINNTVNLGDADFKITELTPNSLKLRKTIEQKISQGGITVNTTINIVIDYTK</sequence>
<reference evidence="3 4" key="1">
    <citation type="submission" date="2019-09" db="EMBL/GenBank/DDBJ databases">
        <authorList>
            <person name="Cao W.R."/>
        </authorList>
    </citation>
    <scope>NUCLEOTIDE SEQUENCE [LARGE SCALE GENOMIC DNA]</scope>
    <source>
        <strain evidence="4">a4</strain>
    </source>
</reference>
<dbReference type="Proteomes" id="UP000467305">
    <property type="component" value="Unassembled WGS sequence"/>
</dbReference>
<keyword evidence="4" id="KW-1185">Reference proteome</keyword>
<dbReference type="OrthoDB" id="1447167at2"/>
<feature type="chain" id="PRO_5029620766" description="Lipocalin-like domain-containing protein" evidence="1">
    <location>
        <begin position="24"/>
        <end position="191"/>
    </location>
</feature>
<dbReference type="Pfam" id="PF13648">
    <property type="entry name" value="Lipocalin_4"/>
    <property type="match status" value="1"/>
</dbReference>
<feature type="domain" description="Lipocalin-like" evidence="2">
    <location>
        <begin position="35"/>
        <end position="164"/>
    </location>
</feature>
<dbReference type="PROSITE" id="PS51257">
    <property type="entry name" value="PROKAR_LIPOPROTEIN"/>
    <property type="match status" value="1"/>
</dbReference>
<dbReference type="RefSeq" id="WP_150899802.1">
    <property type="nucleotide sequence ID" value="NZ_WAAU01000013.1"/>
</dbReference>
<name>A0A7J5ALN3_9FLAO</name>
<organism evidence="3 4">
    <name type="scientific">Tenacibaculum aiptasiae</name>
    <dbReference type="NCBI Taxonomy" id="426481"/>
    <lineage>
        <taxon>Bacteria</taxon>
        <taxon>Pseudomonadati</taxon>
        <taxon>Bacteroidota</taxon>
        <taxon>Flavobacteriia</taxon>
        <taxon>Flavobacteriales</taxon>
        <taxon>Flavobacteriaceae</taxon>
        <taxon>Tenacibaculum</taxon>
    </lineage>
</organism>
<accession>A0A7J5ALN3</accession>
<gene>
    <name evidence="3" type="ORF">F7018_09380</name>
</gene>
<dbReference type="InterPro" id="IPR024311">
    <property type="entry name" value="Lipocalin-like"/>
</dbReference>
<feature type="signal peptide" evidence="1">
    <location>
        <begin position="1"/>
        <end position="23"/>
    </location>
</feature>
<evidence type="ECO:0000259" key="2">
    <source>
        <dbReference type="Pfam" id="PF13648"/>
    </source>
</evidence>
<keyword evidence="1" id="KW-0732">Signal</keyword>
<evidence type="ECO:0000256" key="1">
    <source>
        <dbReference type="SAM" id="SignalP"/>
    </source>
</evidence>
<dbReference type="EMBL" id="WAAU01000013">
    <property type="protein sequence ID" value="KAB1158378.1"/>
    <property type="molecule type" value="Genomic_DNA"/>
</dbReference>
<evidence type="ECO:0000313" key="3">
    <source>
        <dbReference type="EMBL" id="KAB1158378.1"/>
    </source>
</evidence>
<evidence type="ECO:0000313" key="4">
    <source>
        <dbReference type="Proteomes" id="UP000467305"/>
    </source>
</evidence>
<proteinExistence type="predicted"/>
<comment type="caution">
    <text evidence="3">The sequence shown here is derived from an EMBL/GenBank/DDBJ whole genome shotgun (WGS) entry which is preliminary data.</text>
</comment>
<protein>
    <recommendedName>
        <fullName evidence="2">Lipocalin-like domain-containing protein</fullName>
    </recommendedName>
</protein>
<dbReference type="AlphaFoldDB" id="A0A7J5ALN3"/>